<dbReference type="AlphaFoldDB" id="A0A1V6T999"/>
<dbReference type="EMBL" id="MLKD01000009">
    <property type="protein sequence ID" value="OQE22952.1"/>
    <property type="molecule type" value="Genomic_DNA"/>
</dbReference>
<evidence type="ECO:0000256" key="1">
    <source>
        <dbReference type="SAM" id="MobiDB-lite"/>
    </source>
</evidence>
<organism evidence="2 3">
    <name type="scientific">Penicillium steckii</name>
    <dbReference type="NCBI Taxonomy" id="303698"/>
    <lineage>
        <taxon>Eukaryota</taxon>
        <taxon>Fungi</taxon>
        <taxon>Dikarya</taxon>
        <taxon>Ascomycota</taxon>
        <taxon>Pezizomycotina</taxon>
        <taxon>Eurotiomycetes</taxon>
        <taxon>Eurotiomycetidae</taxon>
        <taxon>Eurotiales</taxon>
        <taxon>Aspergillaceae</taxon>
        <taxon>Penicillium</taxon>
    </lineage>
</organism>
<reference evidence="3" key="1">
    <citation type="journal article" date="2017" name="Nat. Microbiol.">
        <title>Global analysis of biosynthetic gene clusters reveals vast potential of secondary metabolite production in Penicillium species.</title>
        <authorList>
            <person name="Nielsen J.C."/>
            <person name="Grijseels S."/>
            <person name="Prigent S."/>
            <person name="Ji B."/>
            <person name="Dainat J."/>
            <person name="Nielsen K.F."/>
            <person name="Frisvad J.C."/>
            <person name="Workman M."/>
            <person name="Nielsen J."/>
        </authorList>
    </citation>
    <scope>NUCLEOTIDE SEQUENCE [LARGE SCALE GENOMIC DNA]</scope>
    <source>
        <strain evidence="3">IBT 24891</strain>
    </source>
</reference>
<dbReference type="Proteomes" id="UP000191285">
    <property type="component" value="Unassembled WGS sequence"/>
</dbReference>
<accession>A0A1V6T999</accession>
<feature type="region of interest" description="Disordered" evidence="1">
    <location>
        <begin position="44"/>
        <end position="80"/>
    </location>
</feature>
<proteinExistence type="predicted"/>
<protein>
    <submittedName>
        <fullName evidence="2">Uncharacterized protein</fullName>
    </submittedName>
</protein>
<evidence type="ECO:0000313" key="3">
    <source>
        <dbReference type="Proteomes" id="UP000191285"/>
    </source>
</evidence>
<dbReference type="STRING" id="303698.A0A1V6T999"/>
<name>A0A1V6T999_9EURO</name>
<keyword evidence="3" id="KW-1185">Reference proteome</keyword>
<comment type="caution">
    <text evidence="2">The sequence shown here is derived from an EMBL/GenBank/DDBJ whole genome shotgun (WGS) entry which is preliminary data.</text>
</comment>
<feature type="region of interest" description="Disordered" evidence="1">
    <location>
        <begin position="103"/>
        <end position="126"/>
    </location>
</feature>
<gene>
    <name evidence="2" type="ORF">PENSTE_c009G07631</name>
</gene>
<dbReference type="OrthoDB" id="5334244at2759"/>
<evidence type="ECO:0000313" key="2">
    <source>
        <dbReference type="EMBL" id="OQE22952.1"/>
    </source>
</evidence>
<sequence length="126" mass="14449">MSSFFRIPSQLRTSLSSSPLRRNVTNISRQRAYVHDSAQNFAKANAHDNEEDCDRGNLPNHPVPSNNAHPTLRDGRQSNLADMAGVPHEQLPEDVRKHNEDMENRYDRPYNHIADEGKIEKAFEEK</sequence>